<name>A0ABX5FHJ5_9BACL</name>
<dbReference type="GeneID" id="95753806"/>
<feature type="chain" id="PRO_5045147223" description="Tissue inhibitor of metalloproteinase" evidence="2">
    <location>
        <begin position="32"/>
        <end position="196"/>
    </location>
</feature>
<keyword evidence="4" id="KW-1185">Reference proteome</keyword>
<reference evidence="3 4" key="1">
    <citation type="submission" date="2018-03" db="EMBL/GenBank/DDBJ databases">
        <title>Brevisbacillus phylogenomics.</title>
        <authorList>
            <person name="Dunlap C."/>
        </authorList>
    </citation>
    <scope>NUCLEOTIDE SEQUENCE [LARGE SCALE GENOMIC DNA]</scope>
    <source>
        <strain evidence="3 4">NRRL B-41110</strain>
    </source>
</reference>
<keyword evidence="1" id="KW-0812">Transmembrane</keyword>
<keyword evidence="2" id="KW-0732">Signal</keyword>
<evidence type="ECO:0000313" key="3">
    <source>
        <dbReference type="EMBL" id="PSK04106.1"/>
    </source>
</evidence>
<evidence type="ECO:0000256" key="2">
    <source>
        <dbReference type="SAM" id="SignalP"/>
    </source>
</evidence>
<accession>A0ABX5FHJ5</accession>
<evidence type="ECO:0008006" key="5">
    <source>
        <dbReference type="Google" id="ProtNLM"/>
    </source>
</evidence>
<keyword evidence="1" id="KW-0472">Membrane</keyword>
<keyword evidence="1" id="KW-1133">Transmembrane helix</keyword>
<dbReference type="InterPro" id="IPR008993">
    <property type="entry name" value="TIMP-like_OB-fold"/>
</dbReference>
<evidence type="ECO:0000256" key="1">
    <source>
        <dbReference type="SAM" id="Phobius"/>
    </source>
</evidence>
<dbReference type="EMBL" id="PXZO01000063">
    <property type="protein sequence ID" value="PSK04106.1"/>
    <property type="molecule type" value="Genomic_DNA"/>
</dbReference>
<dbReference type="PROSITE" id="PS51257">
    <property type="entry name" value="PROKAR_LIPOPROTEIN"/>
    <property type="match status" value="1"/>
</dbReference>
<gene>
    <name evidence="3" type="ORF">C7R92_27390</name>
</gene>
<feature type="signal peptide" evidence="2">
    <location>
        <begin position="1"/>
        <end position="31"/>
    </location>
</feature>
<organism evidence="3 4">
    <name type="scientific">Brevibacillus porteri</name>
    <dbReference type="NCBI Taxonomy" id="2126350"/>
    <lineage>
        <taxon>Bacteria</taxon>
        <taxon>Bacillati</taxon>
        <taxon>Bacillota</taxon>
        <taxon>Bacilli</taxon>
        <taxon>Bacillales</taxon>
        <taxon>Paenibacillaceae</taxon>
        <taxon>Brevibacillus</taxon>
    </lineage>
</organism>
<sequence length="196" mass="21645">MMLQKNRGTIAVLFSIAILFTFFIHPFPASACSCARPPDTLTAKNLSAAVFTGKVLQVNERTDWIGMLSFWDKPVREGFDVMFEVQSTWKGGDQQQVLIVSDGLGGACGIPFQLGQEYLVYASYGELNELETNICTRTILKADAGEDLQVLGSGTVPVPSANLNWNDSLAIVIVIVIIISGGVLFYLFWFQTKRRR</sequence>
<proteinExistence type="predicted"/>
<dbReference type="Gene3D" id="2.40.50.120">
    <property type="match status" value="1"/>
</dbReference>
<comment type="caution">
    <text evidence="3">The sequence shown here is derived from an EMBL/GenBank/DDBJ whole genome shotgun (WGS) entry which is preliminary data.</text>
</comment>
<dbReference type="RefSeq" id="WP_106836338.1">
    <property type="nucleotide sequence ID" value="NZ_JARMEW010000060.1"/>
</dbReference>
<feature type="transmembrane region" description="Helical" evidence="1">
    <location>
        <begin position="169"/>
        <end position="190"/>
    </location>
</feature>
<dbReference type="SUPFAM" id="SSF50242">
    <property type="entry name" value="TIMP-like"/>
    <property type="match status" value="1"/>
</dbReference>
<dbReference type="Proteomes" id="UP000241645">
    <property type="component" value="Unassembled WGS sequence"/>
</dbReference>
<evidence type="ECO:0000313" key="4">
    <source>
        <dbReference type="Proteomes" id="UP000241645"/>
    </source>
</evidence>
<protein>
    <recommendedName>
        <fullName evidence="5">Tissue inhibitor of metalloproteinase</fullName>
    </recommendedName>
</protein>